<dbReference type="GO" id="GO:0046104">
    <property type="term" value="P:thymidine metabolic process"/>
    <property type="evidence" value="ECO:0007669"/>
    <property type="project" value="TreeGrafter"/>
</dbReference>
<sequence length="219" mass="23910">MDDLGVYTSGEIHLILGPMFAGKTTALIRKMQAEIQMGRRVVLVKSDKDTRYALNSVVSHDGAKMPCWAVADLASFKDKLGEEAYKQLDVIGIDEAQFFKDLYSFCQVAADKDGKTVIVAGLDGDYLRKSFGSTLELIPIANSVVKLTSRCELCGKAASFTFRKTGETKTEVVGGADIYMPVCRRHYVNGQIVIDATKAVLESQQVQYDTCVQATTTSG</sequence>
<dbReference type="GO" id="GO:0004797">
    <property type="term" value="F:thymidine kinase activity"/>
    <property type="evidence" value="ECO:0007669"/>
    <property type="project" value="UniProtKB-EC"/>
</dbReference>
<keyword evidence="3 13" id="KW-0237">DNA synthesis</keyword>
<reference evidence="15" key="1">
    <citation type="journal article" date="2008" name="BMC Genomics">
        <title>A conifer genomics resource of 200,000 spruce (Picea spp.) ESTs and 6,464 high-quality, sequence-finished full-length cDNAs for Sitka spruce (Picea sitchensis).</title>
        <authorList>
            <person name="Ralph S.G."/>
            <person name="Chun H.J."/>
            <person name="Kolosova N."/>
            <person name="Cooper D."/>
            <person name="Oddy C."/>
            <person name="Ritland C.E."/>
            <person name="Kirkpatrick R."/>
            <person name="Moore R."/>
            <person name="Barber S."/>
            <person name="Holt R.A."/>
            <person name="Jones S.J."/>
            <person name="Marra M.A."/>
            <person name="Douglas C.J."/>
            <person name="Ritland K."/>
            <person name="Bohlmann J."/>
        </authorList>
    </citation>
    <scope>NUCLEOTIDE SEQUENCE</scope>
    <source>
        <tissue evidence="15">Bark</tissue>
    </source>
</reference>
<dbReference type="PANTHER" id="PTHR11441">
    <property type="entry name" value="THYMIDINE KINASE"/>
    <property type="match status" value="1"/>
</dbReference>
<keyword evidence="8" id="KW-0862">Zinc</keyword>
<name>A9NZ94_PICSI</name>
<evidence type="ECO:0000256" key="13">
    <source>
        <dbReference type="RuleBase" id="RU000544"/>
    </source>
</evidence>
<dbReference type="Pfam" id="PF00265">
    <property type="entry name" value="TK"/>
    <property type="match status" value="1"/>
</dbReference>
<dbReference type="SUPFAM" id="SSF57716">
    <property type="entry name" value="Glucocorticoid receptor-like (DNA-binding domain)"/>
    <property type="match status" value="1"/>
</dbReference>
<proteinExistence type="evidence at transcript level"/>
<evidence type="ECO:0000256" key="14">
    <source>
        <dbReference type="RuleBase" id="RU004165"/>
    </source>
</evidence>
<dbReference type="GO" id="GO:0046872">
    <property type="term" value="F:metal ion binding"/>
    <property type="evidence" value="ECO:0007669"/>
    <property type="project" value="UniProtKB-KW"/>
</dbReference>
<evidence type="ECO:0000256" key="8">
    <source>
        <dbReference type="ARBA" id="ARBA00022833"/>
    </source>
</evidence>
<evidence type="ECO:0000256" key="10">
    <source>
        <dbReference type="ARBA" id="ARBA00048254"/>
    </source>
</evidence>
<keyword evidence="7 13" id="KW-0418">Kinase</keyword>
<evidence type="ECO:0000256" key="3">
    <source>
        <dbReference type="ARBA" id="ARBA00022634"/>
    </source>
</evidence>
<dbReference type="SUPFAM" id="SSF52540">
    <property type="entry name" value="P-loop containing nucleoside triphosphate hydrolases"/>
    <property type="match status" value="1"/>
</dbReference>
<dbReference type="FunFam" id="3.30.60.20:FF:000051">
    <property type="entry name" value="Thymidine kinase"/>
    <property type="match status" value="1"/>
</dbReference>
<organism evidence="15">
    <name type="scientific">Picea sitchensis</name>
    <name type="common">Sitka spruce</name>
    <name type="synonym">Pinus sitchensis</name>
    <dbReference type="NCBI Taxonomy" id="3332"/>
    <lineage>
        <taxon>Eukaryota</taxon>
        <taxon>Viridiplantae</taxon>
        <taxon>Streptophyta</taxon>
        <taxon>Embryophyta</taxon>
        <taxon>Tracheophyta</taxon>
        <taxon>Spermatophyta</taxon>
        <taxon>Pinopsida</taxon>
        <taxon>Pinidae</taxon>
        <taxon>Conifers I</taxon>
        <taxon>Pinales</taxon>
        <taxon>Pinaceae</taxon>
        <taxon>Picea</taxon>
    </lineage>
</organism>
<dbReference type="InterPro" id="IPR001267">
    <property type="entry name" value="Thymidine_kinase"/>
</dbReference>
<dbReference type="Gene3D" id="3.40.50.300">
    <property type="entry name" value="P-loop containing nucleotide triphosphate hydrolases"/>
    <property type="match status" value="1"/>
</dbReference>
<accession>A9NZ94</accession>
<dbReference type="GO" id="GO:0006950">
    <property type="term" value="P:response to stress"/>
    <property type="evidence" value="ECO:0007669"/>
    <property type="project" value="UniProtKB-ARBA"/>
</dbReference>
<evidence type="ECO:0000313" key="15">
    <source>
        <dbReference type="EMBL" id="ABK25955.1"/>
    </source>
</evidence>
<evidence type="ECO:0000256" key="2">
    <source>
        <dbReference type="ARBA" id="ARBA00012118"/>
    </source>
</evidence>
<keyword evidence="9 13" id="KW-0067">ATP-binding</keyword>
<feature type="binding site" evidence="12">
    <location>
        <position position="179"/>
    </location>
    <ligand>
        <name>substrate</name>
    </ligand>
</feature>
<dbReference type="FunFam" id="3.40.50.300:FF:000948">
    <property type="entry name" value="Thymidine kinase"/>
    <property type="match status" value="1"/>
</dbReference>
<dbReference type="GO" id="GO:0005524">
    <property type="term" value="F:ATP binding"/>
    <property type="evidence" value="ECO:0007669"/>
    <property type="project" value="UniProtKB-KW"/>
</dbReference>
<dbReference type="GO" id="GO:0042802">
    <property type="term" value="F:identical protein binding"/>
    <property type="evidence" value="ECO:0007669"/>
    <property type="project" value="UniProtKB-ARBA"/>
</dbReference>
<dbReference type="InterPro" id="IPR020633">
    <property type="entry name" value="Thymidine_kinase_CS"/>
</dbReference>
<dbReference type="GO" id="GO:0071897">
    <property type="term" value="P:DNA biosynthetic process"/>
    <property type="evidence" value="ECO:0007669"/>
    <property type="project" value="UniProtKB-KW"/>
</dbReference>
<feature type="active site" description="Proton acceptor" evidence="11">
    <location>
        <position position="95"/>
    </location>
</feature>
<evidence type="ECO:0000256" key="4">
    <source>
        <dbReference type="ARBA" id="ARBA00022679"/>
    </source>
</evidence>
<evidence type="ECO:0000256" key="6">
    <source>
        <dbReference type="ARBA" id="ARBA00022741"/>
    </source>
</evidence>
<evidence type="ECO:0000256" key="7">
    <source>
        <dbReference type="ARBA" id="ARBA00022777"/>
    </source>
</evidence>
<protein>
    <recommendedName>
        <fullName evidence="2 13">Thymidine kinase</fullName>
        <ecNumber evidence="2 13">2.7.1.21</ecNumber>
    </recommendedName>
</protein>
<keyword evidence="6 13" id="KW-0547">Nucleotide-binding</keyword>
<dbReference type="EMBL" id="EF086699">
    <property type="protein sequence ID" value="ABK25955.1"/>
    <property type="molecule type" value="mRNA"/>
</dbReference>
<dbReference type="PROSITE" id="PS00603">
    <property type="entry name" value="TK_CELLULAR_TYPE"/>
    <property type="match status" value="1"/>
</dbReference>
<evidence type="ECO:0000256" key="9">
    <source>
        <dbReference type="ARBA" id="ARBA00022840"/>
    </source>
</evidence>
<dbReference type="PANTHER" id="PTHR11441:SF0">
    <property type="entry name" value="THYMIDINE KINASE, CYTOSOLIC"/>
    <property type="match status" value="1"/>
</dbReference>
<dbReference type="EC" id="2.7.1.21" evidence="2 13"/>
<evidence type="ECO:0000256" key="5">
    <source>
        <dbReference type="ARBA" id="ARBA00022723"/>
    </source>
</evidence>
<evidence type="ECO:0000256" key="12">
    <source>
        <dbReference type="PIRSR" id="PIRSR035805-2"/>
    </source>
</evidence>
<keyword evidence="4 13" id="KW-0808">Transferase</keyword>
<comment type="catalytic activity">
    <reaction evidence="10 13">
        <text>thymidine + ATP = dTMP + ADP + H(+)</text>
        <dbReference type="Rhea" id="RHEA:19129"/>
        <dbReference type="ChEBI" id="CHEBI:15378"/>
        <dbReference type="ChEBI" id="CHEBI:17748"/>
        <dbReference type="ChEBI" id="CHEBI:30616"/>
        <dbReference type="ChEBI" id="CHEBI:63528"/>
        <dbReference type="ChEBI" id="CHEBI:456216"/>
        <dbReference type="EC" id="2.7.1.21"/>
    </reaction>
</comment>
<keyword evidence="5" id="KW-0479">Metal-binding</keyword>
<dbReference type="Gene3D" id="3.30.60.20">
    <property type="match status" value="1"/>
</dbReference>
<comment type="similarity">
    <text evidence="1 14">Belongs to the thymidine kinase family.</text>
</comment>
<dbReference type="PIRSF" id="PIRSF035805">
    <property type="entry name" value="TK_cell"/>
    <property type="match status" value="1"/>
</dbReference>
<evidence type="ECO:0000256" key="1">
    <source>
        <dbReference type="ARBA" id="ARBA00007587"/>
    </source>
</evidence>
<dbReference type="AlphaFoldDB" id="A9NZ94"/>
<dbReference type="InterPro" id="IPR027417">
    <property type="entry name" value="P-loop_NTPase"/>
</dbReference>
<evidence type="ECO:0000256" key="11">
    <source>
        <dbReference type="PIRSR" id="PIRSR035805-1"/>
    </source>
</evidence>